<evidence type="ECO:0000256" key="1">
    <source>
        <dbReference type="SAM" id="SignalP"/>
    </source>
</evidence>
<comment type="caution">
    <text evidence="2">The sequence shown here is derived from an EMBL/GenBank/DDBJ whole genome shotgun (WGS) entry which is preliminary data.</text>
</comment>
<dbReference type="AlphaFoldDB" id="A0A401L2J3"/>
<gene>
    <name evidence="2" type="ORF">AAWM_08620</name>
</gene>
<sequence length="152" mass="16547">MASQKVIQVLLAVAAVGLTFAAPVSQSQKRSCSYTVNSYDCYTDGDSTTYRELTTTQLDHMISEIDEMLRRAILISTLDDDYIGTCVTETTTAVFDDLVSRCGRSGGWLDITFSNGAEWLYEEYATTGTDTACSDGGECITVVCSAFDDCVF</sequence>
<dbReference type="EMBL" id="BDHI01000022">
    <property type="protein sequence ID" value="GCB25735.1"/>
    <property type="molecule type" value="Genomic_DNA"/>
</dbReference>
<dbReference type="Proteomes" id="UP000286921">
    <property type="component" value="Unassembled WGS sequence"/>
</dbReference>
<feature type="chain" id="PRO_5018967622" evidence="1">
    <location>
        <begin position="22"/>
        <end position="152"/>
    </location>
</feature>
<keyword evidence="1" id="KW-0732">Signal</keyword>
<proteinExistence type="predicted"/>
<feature type="signal peptide" evidence="1">
    <location>
        <begin position="1"/>
        <end position="21"/>
    </location>
</feature>
<keyword evidence="3" id="KW-1185">Reference proteome</keyword>
<organism evidence="2 3">
    <name type="scientific">Aspergillus awamori</name>
    <name type="common">Black koji mold</name>
    <dbReference type="NCBI Taxonomy" id="105351"/>
    <lineage>
        <taxon>Eukaryota</taxon>
        <taxon>Fungi</taxon>
        <taxon>Dikarya</taxon>
        <taxon>Ascomycota</taxon>
        <taxon>Pezizomycotina</taxon>
        <taxon>Eurotiomycetes</taxon>
        <taxon>Eurotiomycetidae</taxon>
        <taxon>Eurotiales</taxon>
        <taxon>Aspergillaceae</taxon>
        <taxon>Aspergillus</taxon>
    </lineage>
</organism>
<evidence type="ECO:0000313" key="2">
    <source>
        <dbReference type="EMBL" id="GCB25735.1"/>
    </source>
</evidence>
<evidence type="ECO:0000313" key="3">
    <source>
        <dbReference type="Proteomes" id="UP000286921"/>
    </source>
</evidence>
<protein>
    <submittedName>
        <fullName evidence="2">Uncharacterized protein</fullName>
    </submittedName>
</protein>
<accession>A0A401L2J3</accession>
<name>A0A401L2J3_ASPAW</name>
<reference evidence="2 3" key="1">
    <citation type="submission" date="2016-09" db="EMBL/GenBank/DDBJ databases">
        <title>Aspergillus awamori IFM 58123T.</title>
        <authorList>
            <person name="Kusuya Y."/>
            <person name="Shimizu M."/>
            <person name="Takahashi H."/>
            <person name="Yaguchi T."/>
        </authorList>
    </citation>
    <scope>NUCLEOTIDE SEQUENCE [LARGE SCALE GENOMIC DNA]</scope>
    <source>
        <strain evidence="2 3">IFM 58123</strain>
    </source>
</reference>